<dbReference type="AlphaFoldDB" id="A0A183AU89"/>
<reference evidence="2 3" key="2">
    <citation type="submission" date="2018-11" db="EMBL/GenBank/DDBJ databases">
        <authorList>
            <consortium name="Pathogen Informatics"/>
        </authorList>
    </citation>
    <scope>NUCLEOTIDE SEQUENCE [LARGE SCALE GENOMIC DNA]</scope>
    <source>
        <strain evidence="2 3">Egypt</strain>
    </source>
</reference>
<feature type="compositionally biased region" description="Acidic residues" evidence="1">
    <location>
        <begin position="17"/>
        <end position="37"/>
    </location>
</feature>
<evidence type="ECO:0000313" key="3">
    <source>
        <dbReference type="Proteomes" id="UP000272942"/>
    </source>
</evidence>
<feature type="region of interest" description="Disordered" evidence="1">
    <location>
        <begin position="188"/>
        <end position="212"/>
    </location>
</feature>
<organism evidence="4">
    <name type="scientific">Echinostoma caproni</name>
    <dbReference type="NCBI Taxonomy" id="27848"/>
    <lineage>
        <taxon>Eukaryota</taxon>
        <taxon>Metazoa</taxon>
        <taxon>Spiralia</taxon>
        <taxon>Lophotrochozoa</taxon>
        <taxon>Platyhelminthes</taxon>
        <taxon>Trematoda</taxon>
        <taxon>Digenea</taxon>
        <taxon>Plagiorchiida</taxon>
        <taxon>Echinostomata</taxon>
        <taxon>Echinostomatoidea</taxon>
        <taxon>Echinostomatidae</taxon>
        <taxon>Echinostoma</taxon>
    </lineage>
</organism>
<evidence type="ECO:0000313" key="2">
    <source>
        <dbReference type="EMBL" id="VDP87189.1"/>
    </source>
</evidence>
<dbReference type="OrthoDB" id="6241320at2759"/>
<evidence type="ECO:0000313" key="4">
    <source>
        <dbReference type="WBParaSite" id="ECPE_0001055601-mRNA-1"/>
    </source>
</evidence>
<feature type="compositionally biased region" description="Basic and acidic residues" evidence="1">
    <location>
        <begin position="594"/>
        <end position="605"/>
    </location>
</feature>
<dbReference type="WBParaSite" id="ECPE_0001055601-mRNA-1">
    <property type="protein sequence ID" value="ECPE_0001055601-mRNA-1"/>
    <property type="gene ID" value="ECPE_0001055601"/>
</dbReference>
<proteinExistence type="predicted"/>
<feature type="compositionally biased region" description="Low complexity" evidence="1">
    <location>
        <begin position="428"/>
        <end position="440"/>
    </location>
</feature>
<dbReference type="EMBL" id="UZAN01049211">
    <property type="protein sequence ID" value="VDP87189.1"/>
    <property type="molecule type" value="Genomic_DNA"/>
</dbReference>
<name>A0A183AU89_9TREM</name>
<feature type="region of interest" description="Disordered" evidence="1">
    <location>
        <begin position="428"/>
        <end position="456"/>
    </location>
</feature>
<sequence length="900" mass="96407">MCEEEGLDDFHGSGSIEAEEFEDDEVDEPEGATEDDSTTIVVSSTGKLPNKATGSQLVGSLNSPQLRNITRAPQVNSSTQTTSRPDTPIAARDHCDSNFVFPPAHYRTSPKVPQTLPTGFSLSACDRHFKFFDEGTPESRTHNPCEVFHYNSVVPGHQNSSLLPSLLTAHIQSNSSYYHSELDSKSVAPNSSVQTAPVSGHASPSENQSIPSTTTETLAVPGVASICPPRPHPSTVSMYYDPASFSLVAAAAVAVAANTAQAGSSIPTGVAGSANWPNPPPLVRPSLVHSPYNLPLSKTQPHHPFSGVPLMCPLHPHSAGSSEVRSTQMIAKTESDQLTEEVVAISTASLPSLQPASRFRKARIHETVEQWCHGRLSIHDCHLKVIPDWVLDLQKKTSVLDQDISNALAQRVNCFSCLEQKALDRSGLQQSGGLTSSKGTTDVHAYPMSSQSKLNESPLRRVLNRGPSRNNLFSFWDGGTRVYCRLPKLSRVCIPPGVSESSSDLPPQPEENGILYGEKTLTAEEESTEVCTRPADSSVKVVPDSTSLLQDESLTGAASIPENISTAPAVFLPSNNADPATAYLRRQQVVAEGESNHRSTREDSLLKGGDSPSADELSLPLSDVIQSSPGSTDYANQSVRREPPPFQVTRVIAHHYSSDHSRGKEPQSFLVRKRSVLDAMPVMVPPTSPTFVDGAVGESCSSGIANNKNIGVTSGNMVNGIGLIDALPVHPKIQRILNDGGGGYHNVMPHFVTNGLPDPRSESMKPSSLPSPTGSLLSNVPYSHCSDATALMCRPLLQGAGLTNGEVGPHRISPSGLPTDPSIHPHEAKGLPSHSLCTSGSLPTIPPAKSHMVNGLDHVCTRNAKLSTLLSTRLETRINESIVSPFGFVYFFWCMFVKIM</sequence>
<keyword evidence="3" id="KW-1185">Reference proteome</keyword>
<evidence type="ECO:0000256" key="1">
    <source>
        <dbReference type="SAM" id="MobiDB-lite"/>
    </source>
</evidence>
<dbReference type="Proteomes" id="UP000272942">
    <property type="component" value="Unassembled WGS sequence"/>
</dbReference>
<accession>A0A183AU89</accession>
<feature type="compositionally biased region" description="Polar residues" evidence="1">
    <location>
        <begin position="38"/>
        <end position="85"/>
    </location>
</feature>
<feature type="compositionally biased region" description="Polar residues" evidence="1">
    <location>
        <begin position="624"/>
        <end position="638"/>
    </location>
</feature>
<protein>
    <submittedName>
        <fullName evidence="4">BRCT domain-containing protein</fullName>
    </submittedName>
</protein>
<feature type="region of interest" description="Disordered" evidence="1">
    <location>
        <begin position="1"/>
        <end position="90"/>
    </location>
</feature>
<reference evidence="4" key="1">
    <citation type="submission" date="2016-06" db="UniProtKB">
        <authorList>
            <consortium name="WormBaseParasite"/>
        </authorList>
    </citation>
    <scope>IDENTIFICATION</scope>
</reference>
<gene>
    <name evidence="2" type="ORF">ECPE_LOCUS10524</name>
</gene>
<feature type="region of interest" description="Disordered" evidence="1">
    <location>
        <begin position="590"/>
        <end position="643"/>
    </location>
</feature>